<dbReference type="InterPro" id="IPR013686">
    <property type="entry name" value="Polypept-transport_assoc_ShlB"/>
</dbReference>
<feature type="domain" description="POTRA" evidence="10">
    <location>
        <begin position="90"/>
        <end position="169"/>
    </location>
</feature>
<feature type="region of interest" description="Disordered" evidence="9">
    <location>
        <begin position="60"/>
        <end position="82"/>
    </location>
</feature>
<dbReference type="Gene3D" id="2.40.160.50">
    <property type="entry name" value="membrane protein fhac: a member of the omp85/tpsb transporter family"/>
    <property type="match status" value="1"/>
</dbReference>
<dbReference type="InterPro" id="IPR005565">
    <property type="entry name" value="Hemolysn_activator_HlyB_C"/>
</dbReference>
<reference evidence="11 12" key="1">
    <citation type="journal article" date="2011" name="J. Bacteriol.">
        <title>Two new complete genome sequences offer insight into host and tissue specificity of plant pathogenic Xanthomonas spp.</title>
        <authorList>
            <person name="Bogdanove A.J."/>
            <person name="Koebnik R."/>
            <person name="Lu H."/>
            <person name="Furutani A."/>
            <person name="Angiuoli S.V."/>
            <person name="Patil P.B."/>
            <person name="Van Sluys M.A."/>
            <person name="Ryan R.P."/>
            <person name="Meyer D.F."/>
            <person name="Han S.W."/>
            <person name="Aparna G."/>
            <person name="Rajaram M."/>
            <person name="Delcher A.L."/>
            <person name="Phillippy A.M."/>
            <person name="Puiu D."/>
            <person name="Schatz M.C."/>
            <person name="Shumway M."/>
            <person name="Sommer D.D."/>
            <person name="Trapnell C."/>
            <person name="Benahmed F."/>
            <person name="Dimitrov G."/>
            <person name="Madupu R."/>
            <person name="Radune D."/>
            <person name="Sullivan S."/>
            <person name="Jha G."/>
            <person name="Ishihara H."/>
            <person name="Lee S.W."/>
            <person name="Pandey A."/>
            <person name="Sharma V."/>
            <person name="Sriariyanun M."/>
            <person name="Szurek B."/>
            <person name="Vera-Cruz C.M."/>
            <person name="Dorman K.S."/>
            <person name="Ronald P.C."/>
            <person name="Verdier V."/>
            <person name="Dow J.M."/>
            <person name="Sonti R.V."/>
            <person name="Tsuge S."/>
            <person name="Brendel V.P."/>
            <person name="Rabinowicz P.D."/>
            <person name="Leach J.E."/>
            <person name="White F.F."/>
            <person name="Salzberg S.L."/>
        </authorList>
    </citation>
    <scope>NUCLEOTIDE SEQUENCE [LARGE SCALE GENOMIC DNA]</scope>
    <source>
        <strain evidence="11 12">BLS256</strain>
    </source>
</reference>
<keyword evidence="3" id="KW-0813">Transport</keyword>
<evidence type="ECO:0000256" key="5">
    <source>
        <dbReference type="ARBA" id="ARBA00022692"/>
    </source>
</evidence>
<keyword evidence="4" id="KW-1134">Transmembrane beta strand</keyword>
<dbReference type="AlphaFoldDB" id="G7TIN7"/>
<dbReference type="GO" id="GO:0009279">
    <property type="term" value="C:cell outer membrane"/>
    <property type="evidence" value="ECO:0007669"/>
    <property type="project" value="UniProtKB-SubCell"/>
</dbReference>
<keyword evidence="5" id="KW-0812">Transmembrane</keyword>
<gene>
    <name evidence="11" type="primary">fhaC</name>
    <name evidence="11" type="ORF">XOC_4065</name>
</gene>
<dbReference type="eggNOG" id="COG2831">
    <property type="taxonomic scope" value="Bacteria"/>
</dbReference>
<dbReference type="PANTHER" id="PTHR34597">
    <property type="entry name" value="SLR1661 PROTEIN"/>
    <property type="match status" value="1"/>
</dbReference>
<dbReference type="InterPro" id="IPR034746">
    <property type="entry name" value="POTRA"/>
</dbReference>
<comment type="similarity">
    <text evidence="2">Belongs to the TPS (TC 1.B.20) family.</text>
</comment>
<dbReference type="Pfam" id="PF03865">
    <property type="entry name" value="ShlB"/>
    <property type="match status" value="1"/>
</dbReference>
<evidence type="ECO:0000256" key="4">
    <source>
        <dbReference type="ARBA" id="ARBA00022452"/>
    </source>
</evidence>
<proteinExistence type="inferred from homology"/>
<dbReference type="HOGENOM" id="CLU_020581_2_0_6"/>
<keyword evidence="6" id="KW-0653">Protein transport</keyword>
<accession>G7TIN7</accession>
<keyword evidence="8" id="KW-0998">Cell outer membrane</keyword>
<feature type="compositionally biased region" description="Basic and acidic residues" evidence="9">
    <location>
        <begin position="60"/>
        <end position="69"/>
    </location>
</feature>
<name>G7TIN7_XANOB</name>
<dbReference type="InterPro" id="IPR035251">
    <property type="entry name" value="ShlB_POTRA"/>
</dbReference>
<evidence type="ECO:0000256" key="1">
    <source>
        <dbReference type="ARBA" id="ARBA00004442"/>
    </source>
</evidence>
<evidence type="ECO:0000256" key="2">
    <source>
        <dbReference type="ARBA" id="ARBA00009055"/>
    </source>
</evidence>
<dbReference type="Proteomes" id="UP000008851">
    <property type="component" value="Chromosome"/>
</dbReference>
<dbReference type="PROSITE" id="PS51779">
    <property type="entry name" value="POTRA"/>
    <property type="match status" value="1"/>
</dbReference>
<evidence type="ECO:0000256" key="8">
    <source>
        <dbReference type="ARBA" id="ARBA00023237"/>
    </source>
</evidence>
<protein>
    <submittedName>
        <fullName evidence="11">Outer membrane hemolysin activator protein</fullName>
    </submittedName>
</protein>
<organism evidence="11 12">
    <name type="scientific">Xanthomonas oryzae pv. oryzicola (strain BLS256)</name>
    <dbReference type="NCBI Taxonomy" id="383407"/>
    <lineage>
        <taxon>Bacteria</taxon>
        <taxon>Pseudomonadati</taxon>
        <taxon>Pseudomonadota</taxon>
        <taxon>Gammaproteobacteria</taxon>
        <taxon>Lysobacterales</taxon>
        <taxon>Lysobacteraceae</taxon>
        <taxon>Xanthomonas</taxon>
    </lineage>
</organism>
<dbReference type="Pfam" id="PF08479">
    <property type="entry name" value="POTRA_2"/>
    <property type="match status" value="1"/>
</dbReference>
<dbReference type="InterPro" id="IPR051544">
    <property type="entry name" value="TPS_OM_transporter"/>
</dbReference>
<evidence type="ECO:0000259" key="10">
    <source>
        <dbReference type="PROSITE" id="PS51779"/>
    </source>
</evidence>
<dbReference type="Gene3D" id="3.10.20.310">
    <property type="entry name" value="membrane protein fhac"/>
    <property type="match status" value="1"/>
</dbReference>
<dbReference type="PANTHER" id="PTHR34597:SF3">
    <property type="entry name" value="OUTER MEMBRANE TRANSPORTER CDIB"/>
    <property type="match status" value="1"/>
</dbReference>
<comment type="subcellular location">
    <subcellularLocation>
        <location evidence="1">Cell outer membrane</location>
    </subcellularLocation>
</comment>
<dbReference type="KEGG" id="xor:XOC_4065"/>
<keyword evidence="7" id="KW-0472">Membrane</keyword>
<dbReference type="GO" id="GO:0008320">
    <property type="term" value="F:protein transmembrane transporter activity"/>
    <property type="evidence" value="ECO:0007669"/>
    <property type="project" value="TreeGrafter"/>
</dbReference>
<dbReference type="PIRSF" id="PIRSF029745">
    <property type="entry name" value="FhaC"/>
    <property type="match status" value="1"/>
</dbReference>
<dbReference type="InterPro" id="IPR027282">
    <property type="entry name" value="TPS"/>
</dbReference>
<dbReference type="GO" id="GO:0046819">
    <property type="term" value="P:protein secretion by the type V secretion system"/>
    <property type="evidence" value="ECO:0007669"/>
    <property type="project" value="TreeGrafter"/>
</dbReference>
<evidence type="ECO:0000313" key="11">
    <source>
        <dbReference type="EMBL" id="AEQ98150.1"/>
    </source>
</evidence>
<evidence type="ECO:0000256" key="6">
    <source>
        <dbReference type="ARBA" id="ARBA00022927"/>
    </source>
</evidence>
<dbReference type="Pfam" id="PF17287">
    <property type="entry name" value="POTRA_3"/>
    <property type="match status" value="1"/>
</dbReference>
<evidence type="ECO:0000313" key="12">
    <source>
        <dbReference type="Proteomes" id="UP000008851"/>
    </source>
</evidence>
<evidence type="ECO:0000256" key="7">
    <source>
        <dbReference type="ARBA" id="ARBA00023136"/>
    </source>
</evidence>
<evidence type="ECO:0000256" key="3">
    <source>
        <dbReference type="ARBA" id="ARBA00022448"/>
    </source>
</evidence>
<sequence>MEKIGAVGSMDSGTRSAQRARAAWCAALWVGVSAQAAAQQVTDPAAQELLRQQERERVLREQQEARPDVRLQQAPADGVERLPSNASPCFRIDRIVLDGAGAKAFAWALKAANSRQDPAIGRCLGTEGINLVMKRVQNAVIARGYVTTRVLAAPQDLTGGTLTLSVVPGRVHVARFTAPSSARATISNAVPARPGELLNLRDIEQGLENLQRVPSVTADIQIAPAEGQGTGPGESDLAIAWQQRARLRANLSLDDAGSAATGKLQANGTLSLDNPLGLNELFYVSLGKGVFNGAGKDTDSWTVHYDIPDGYWLFGVTASAYDYSQAVAGALERYDYSGRSRNAEARLDRLLFRNASIKFGAYARGWWRRSTSAIDDTEILVQRRQTAGWELGVNHRQFLGKSTLDASVGYRRGTGAFGALRAPEERATAFDPTIPLEGTSRMQIIVADAQLTVPFQLGAQRLRYTAAWRGQWNRTPLAPQDRFAIGGRYTVRGFDGELALSGDRGWSLRNDLSVAVGGGLEAYLGADYGHIGGPAARLQSGDHLAGTSLGLRGGGQHVSIDGFVAAPLWKPSHFPTAYTTFGLSLSWRY</sequence>
<evidence type="ECO:0000256" key="9">
    <source>
        <dbReference type="SAM" id="MobiDB-lite"/>
    </source>
</evidence>
<dbReference type="GO" id="GO:0098046">
    <property type="term" value="C:type V protein secretion system complex"/>
    <property type="evidence" value="ECO:0007669"/>
    <property type="project" value="TreeGrafter"/>
</dbReference>
<dbReference type="EMBL" id="CP003057">
    <property type="protein sequence ID" value="AEQ98150.1"/>
    <property type="molecule type" value="Genomic_DNA"/>
</dbReference>